<evidence type="ECO:0000313" key="3">
    <source>
        <dbReference type="EMBL" id="CAD7081524.1"/>
    </source>
</evidence>
<keyword evidence="2" id="KW-0472">Membrane</keyword>
<dbReference type="Proteomes" id="UP000594454">
    <property type="component" value="Chromosome 2"/>
</dbReference>
<feature type="transmembrane region" description="Helical" evidence="2">
    <location>
        <begin position="1825"/>
        <end position="1847"/>
    </location>
</feature>
<proteinExistence type="predicted"/>
<feature type="compositionally biased region" description="Polar residues" evidence="1">
    <location>
        <begin position="1756"/>
        <end position="1766"/>
    </location>
</feature>
<sequence>MNKKFVPLNTAAADRVNPYQIRNWEFPEFRKEPVTPETFGVTNAVPQNYPLENVQNIMKKQFPSKAEAEGKREVKKKCEPHHSYKDCVHLRHTQNQIRDHAIAREKIIAIQEKLQPRTCYVEIEEKKSPDKYDLIKFASPTNIGNVKLASPSPSLDYVNVPSRRLLDLKNSRSGVFINETPFQAVPPLFEGYNPRLMQESLEKEYQIFDIAQNAGQNLLNIPGRKVDAPKRACCCHFAVQKRPMLRQLKDVFTKDRFLHMNVNIEEELDVGYLNEATNLFLMTNTNNILRDDTPKSVPLREKKGSYSYQFRHEHIKLNFFSEFRCERKPVEELGRRPVEIALLFSAYAHTFVRPVYEWNMSTLLQIEQQGRKLFDRSVKVDYKCENSDFDIDRYLVLGKTPMTIHCDKPMFVGTVDGPGMDLSEVLKNYFSDRTACIFVCENEFYLIWKQCKYYYIFDPHGRDRESLQPNEKQGYATLIRCRTLQDVLNLLKRGSNLKPNLTFRLYDIQLEDYSMPHDVKTAKAQRPKRNYSVVNKYYAIIRASDGLPVNPKAKLNPSMLISCLARIYSDVDPARFWTQNLIDQLRNYSATIFAKQVKSEKLKTYSIANLSSTHRIGSYRTEINITPYFAAGQVGQCPTFRESQLVSALCLLFENANAGLLQIENYTMAVWKDSKFLYAFDPFRRSPAGMFIEREQKGAACLQIFLSLRTLCSVLYNNARAMAPQGNFFIHAIEMVKTRVAHHSKLKSEKATFPLLLLDCPVKCEEPIKDASSTFDAKDVVSNSDFYTRCLSVLSVSPCERTCSESEFIEKERKEKLKLQKMSNIKTRIAVSAVSLTESQKIDWFDSYDVVLPIIEDLLQMCYSEPPPPPVKENLTGKARKVLLKSDTDYLNTLIRNVERGADYDNFFVEFPTSPNIDDYITSLEEELKAETPFKLMPDGNWVVTTSNYFTLTPENMDLGGLAAFVAAVLASRYNVKFWNSQLLDYTIQTAMSLQSSTQIPKSFVNFLMNSKLPNIDIGNNVYNVSAERLAMGPAYNLQNMLEKAFENHNDIIVLFNTFSCAIFKRNVFYFLYIGLPCDLMGFRRKNTGAPTLVRSLDLDGMVRRIQANRNNTNEEQKGIVFGIRTRELTRPYSRFMQTSPSEEDLIYQDEKTKLDKKRERTQTKILFLKDELVKEKHRIDTFRREKYGEEDDFSDILGEEEYYEFEDDNLPKSKQVPGAELPPTDPLYLVSAEHERRQPELGFRYYQPDYNFKIQGTTALESRSAATGTHLIRPCHFAALYAILYVIHRPLKKWDFRRVDMVIENALELNNLIQDKNICYSRKINNVVVDNYAYGVEIKKYEIFLPQRRTPIDAAVRQIIEKRKYFMIQFENATYAIYKDQYFHLFDPYSTLEVINNSRSPNRPQRLKKIKPSMDRNTASWVIFPDIDYMLTYIEERVTSPNWRSEFNLYVVNILSTRRAPKKKRFIHVLATSPIDPEVDEPEYQIVELQTEKVAWIEMFGGVIPWSPLTPMNMNNDKRGFPHTKWKSFDIELPGTLYTLWGDLHPKASVFGNSRDKQYQATNVIACCMAYVYHVEEWTPNILDAIVVNGDKYFRESTTDIVFKDYEMSLEDLNVEFSMGDLCNFAIHLESVVFGLLYESKPKMFNLSRALSYFFVNNRYGVIQCMRKTLGFGKTKTGYFLFDCQSHGAPLFQPNQGCAYTILTNTLETLLYCLTVTLQIPYYNIEFLIHAVRPGVKKPEGDSKADVGKFTPQQMQQTDKNQTAENAGPATAPCSHRRRKQHFVYSRMEVDCTESGVAKDEKSPPKLVPDSKVVQRFSPIKRQLFVTSASLVCAISGGMVVGFSAIFFPQINANKEFNFTADDESWIASMAALPMAPGCILIGIIMETLGRKAANIIHWQ</sequence>
<protein>
    <submittedName>
        <fullName evidence="3">Uncharacterized protein</fullName>
    </submittedName>
</protein>
<dbReference type="Gene3D" id="1.20.1250.20">
    <property type="entry name" value="MFS general substrate transporter like domains"/>
    <property type="match status" value="1"/>
</dbReference>
<keyword evidence="4" id="KW-1185">Reference proteome</keyword>
<accession>A0A7R8YTC3</accession>
<gene>
    <name evidence="3" type="ORF">HERILL_LOCUS4623</name>
</gene>
<dbReference type="PANTHER" id="PTHR40552:SF6">
    <property type="entry name" value="FI09606P-RELATED"/>
    <property type="match status" value="1"/>
</dbReference>
<dbReference type="InterPro" id="IPR036259">
    <property type="entry name" value="MFS_trans_sf"/>
</dbReference>
<name>A0A7R8YTC3_HERIL</name>
<reference evidence="3 4" key="1">
    <citation type="submission" date="2020-11" db="EMBL/GenBank/DDBJ databases">
        <authorList>
            <person name="Wallbank WR R."/>
            <person name="Pardo Diaz C."/>
            <person name="Kozak K."/>
            <person name="Martin S."/>
            <person name="Jiggins C."/>
            <person name="Moest M."/>
            <person name="Warren A I."/>
            <person name="Generalovic N T."/>
            <person name="Byers J.R.P. K."/>
            <person name="Montejo-Kovacevich G."/>
            <person name="Yen C E."/>
        </authorList>
    </citation>
    <scope>NUCLEOTIDE SEQUENCE [LARGE SCALE GENOMIC DNA]</scope>
</reference>
<dbReference type="SUPFAM" id="SSF103473">
    <property type="entry name" value="MFS general substrate transporter"/>
    <property type="match status" value="1"/>
</dbReference>
<evidence type="ECO:0000256" key="2">
    <source>
        <dbReference type="SAM" id="Phobius"/>
    </source>
</evidence>
<dbReference type="PANTHER" id="PTHR40552">
    <property type="entry name" value="AT05186P-RELATED"/>
    <property type="match status" value="1"/>
</dbReference>
<feature type="region of interest" description="Disordered" evidence="1">
    <location>
        <begin position="1756"/>
        <end position="1779"/>
    </location>
</feature>
<dbReference type="Gene3D" id="3.90.70.120">
    <property type="match status" value="2"/>
</dbReference>
<keyword evidence="2" id="KW-1133">Transmembrane helix</keyword>
<feature type="transmembrane region" description="Helical" evidence="2">
    <location>
        <begin position="1867"/>
        <end position="1887"/>
    </location>
</feature>
<dbReference type="OrthoDB" id="8062037at2759"/>
<evidence type="ECO:0000256" key="1">
    <source>
        <dbReference type="SAM" id="MobiDB-lite"/>
    </source>
</evidence>
<dbReference type="InParanoid" id="A0A7R8YTC3"/>
<dbReference type="EMBL" id="LR899010">
    <property type="protein sequence ID" value="CAD7081524.1"/>
    <property type="molecule type" value="Genomic_DNA"/>
</dbReference>
<keyword evidence="2" id="KW-0812">Transmembrane</keyword>
<organism evidence="3 4">
    <name type="scientific">Hermetia illucens</name>
    <name type="common">Black soldier fly</name>
    <dbReference type="NCBI Taxonomy" id="343691"/>
    <lineage>
        <taxon>Eukaryota</taxon>
        <taxon>Metazoa</taxon>
        <taxon>Ecdysozoa</taxon>
        <taxon>Arthropoda</taxon>
        <taxon>Hexapoda</taxon>
        <taxon>Insecta</taxon>
        <taxon>Pterygota</taxon>
        <taxon>Neoptera</taxon>
        <taxon>Endopterygota</taxon>
        <taxon>Diptera</taxon>
        <taxon>Brachycera</taxon>
        <taxon>Stratiomyomorpha</taxon>
        <taxon>Stratiomyidae</taxon>
        <taxon>Hermetiinae</taxon>
        <taxon>Hermetia</taxon>
    </lineage>
</organism>
<evidence type="ECO:0000313" key="4">
    <source>
        <dbReference type="Proteomes" id="UP000594454"/>
    </source>
</evidence>